<accession>A0A1I3C671</accession>
<dbReference type="STRING" id="1576369.SAMN05421753_102104"/>
<organism evidence="1 2">
    <name type="scientific">Planctomicrobium piriforme</name>
    <dbReference type="NCBI Taxonomy" id="1576369"/>
    <lineage>
        <taxon>Bacteria</taxon>
        <taxon>Pseudomonadati</taxon>
        <taxon>Planctomycetota</taxon>
        <taxon>Planctomycetia</taxon>
        <taxon>Planctomycetales</taxon>
        <taxon>Planctomycetaceae</taxon>
        <taxon>Planctomicrobium</taxon>
    </lineage>
</organism>
<gene>
    <name evidence="1" type="ORF">SAMN05421753_102104</name>
</gene>
<sequence>MFIPVRGVLGMSLLGLAVTWGCGSKESIPRSAVSGQVTFEGQPLEAGVILFVPGTGVKGAPVHLSIQAGKYDSASDPADRRGVVTGNNQIQILAMKKTGKKIKNPDNRMEEEVLQYIPARYNIQTELSQVIQPGKQELNFDLKK</sequence>
<dbReference type="OrthoDB" id="291697at2"/>
<dbReference type="EMBL" id="FOQD01000002">
    <property type="protein sequence ID" value="SFH69501.1"/>
    <property type="molecule type" value="Genomic_DNA"/>
</dbReference>
<evidence type="ECO:0000313" key="2">
    <source>
        <dbReference type="Proteomes" id="UP000199518"/>
    </source>
</evidence>
<evidence type="ECO:0000313" key="1">
    <source>
        <dbReference type="EMBL" id="SFH69501.1"/>
    </source>
</evidence>
<evidence type="ECO:0008006" key="3">
    <source>
        <dbReference type="Google" id="ProtNLM"/>
    </source>
</evidence>
<proteinExistence type="predicted"/>
<dbReference type="RefSeq" id="WP_092047803.1">
    <property type="nucleotide sequence ID" value="NZ_FOQD01000002.1"/>
</dbReference>
<keyword evidence="2" id="KW-1185">Reference proteome</keyword>
<dbReference type="Proteomes" id="UP000199518">
    <property type="component" value="Unassembled WGS sequence"/>
</dbReference>
<dbReference type="AlphaFoldDB" id="A0A1I3C671"/>
<reference evidence="2" key="1">
    <citation type="submission" date="2016-10" db="EMBL/GenBank/DDBJ databases">
        <authorList>
            <person name="Varghese N."/>
            <person name="Submissions S."/>
        </authorList>
    </citation>
    <scope>NUCLEOTIDE SEQUENCE [LARGE SCALE GENOMIC DNA]</scope>
    <source>
        <strain evidence="2">DSM 26348</strain>
    </source>
</reference>
<name>A0A1I3C671_9PLAN</name>
<protein>
    <recommendedName>
        <fullName evidence="3">Carboxypeptidase regulatory-like domain-containing protein</fullName>
    </recommendedName>
</protein>